<dbReference type="WormBase" id="F44A6.5">
    <property type="protein sequence ID" value="CE03326"/>
    <property type="gene ID" value="WBGene00009677"/>
</dbReference>
<dbReference type="AGR" id="WB:WBGene00009677"/>
<evidence type="ECO:0000313" key="1">
    <source>
        <dbReference type="EMBL" id="CAA90725.1"/>
    </source>
</evidence>
<keyword evidence="2" id="KW-1185">Reference proteome</keyword>
<dbReference type="Bgee" id="WBGene00009677">
    <property type="expression patterns" value="Expressed in larva and 4 other cell types or tissues"/>
</dbReference>
<dbReference type="KEGG" id="cel:CELE_F44A6.5"/>
<evidence type="ECO:0000313" key="2">
    <source>
        <dbReference type="Proteomes" id="UP000001940"/>
    </source>
</evidence>
<dbReference type="OrthoDB" id="5783955at2759"/>
<protein>
    <submittedName>
        <fullName evidence="1">FBA_2 domain-containing protein</fullName>
    </submittedName>
</protein>
<dbReference type="PaxDb" id="6239-F44A6.5"/>
<dbReference type="HOGENOM" id="CLU_1112186_0_0_1"/>
<proteinExistence type="predicted"/>
<dbReference type="OMA" id="HIMGGDP"/>
<dbReference type="EMBL" id="BX284606">
    <property type="protein sequence ID" value="CAA90725.1"/>
    <property type="molecule type" value="Genomic_DNA"/>
</dbReference>
<dbReference type="InParanoid" id="G5EG20"/>
<dbReference type="PIR" id="T19286">
    <property type="entry name" value="T19286"/>
</dbReference>
<gene>
    <name evidence="1" type="ORF">CELE_F44A6.5</name>
    <name evidence="1 3" type="ORF">F44A6.5</name>
</gene>
<dbReference type="CTD" id="185725"/>
<accession>G5EG20</accession>
<dbReference type="eggNOG" id="ENOG502THFG">
    <property type="taxonomic scope" value="Eukaryota"/>
</dbReference>
<organism evidence="1 2">
    <name type="scientific">Caenorhabditis elegans</name>
    <dbReference type="NCBI Taxonomy" id="6239"/>
    <lineage>
        <taxon>Eukaryota</taxon>
        <taxon>Metazoa</taxon>
        <taxon>Ecdysozoa</taxon>
        <taxon>Nematoda</taxon>
        <taxon>Chromadorea</taxon>
        <taxon>Rhabditida</taxon>
        <taxon>Rhabditina</taxon>
        <taxon>Rhabditomorpha</taxon>
        <taxon>Rhabditoidea</taxon>
        <taxon>Rhabditidae</taxon>
        <taxon>Peloderinae</taxon>
        <taxon>Caenorhabditis</taxon>
    </lineage>
</organism>
<dbReference type="GeneID" id="185725"/>
<dbReference type="Proteomes" id="UP000001940">
    <property type="component" value="Chromosome X"/>
</dbReference>
<name>G5EG20_CAEEL</name>
<reference evidence="1 2" key="1">
    <citation type="journal article" date="1998" name="Science">
        <title>Genome sequence of the nematode C. elegans: a platform for investigating biology.</title>
        <authorList>
            <consortium name="The C. elegans sequencing consortium"/>
            <person name="Sulson J.E."/>
            <person name="Waterston R."/>
        </authorList>
    </citation>
    <scope>NUCLEOTIDE SEQUENCE [LARGE SCALE GENOMIC DNA]</scope>
    <source>
        <strain evidence="1 2">Bristol N2</strain>
    </source>
</reference>
<dbReference type="RefSeq" id="NP_509717.1">
    <property type="nucleotide sequence ID" value="NM_077316.6"/>
</dbReference>
<dbReference type="STRING" id="6239.F44A6.5.1"/>
<evidence type="ECO:0000313" key="3">
    <source>
        <dbReference type="WormBase" id="F44A6.5"/>
    </source>
</evidence>
<dbReference type="AlphaFoldDB" id="G5EG20"/>
<sequence>MLSAQQKTCIALVVGNLPVSLKDSPIIMDVADESKRHIMGGDPLESLFLKSIRQVVTNYAKVNQAQWVLFLKNNQLDNFFNCFLNKSPELMMSLLDHCAWAPSEIEKEAKITIKTTQLLAEVDNKTLINVVFEKGIFEFPIWIPHILRRFCKDGINKINIQFEGSPSENDLLHHLGQQLFKLIQNTNFSERENMSYPAASAEWKYTVIKGSVCFSAHSKRKGGAMVFAKFNRCQGNITRDVNEILKTDFI</sequence>
<dbReference type="FunCoup" id="G5EG20">
    <property type="interactions" value="1532"/>
</dbReference>